<dbReference type="Proteomes" id="UP000238220">
    <property type="component" value="Unassembled WGS sequence"/>
</dbReference>
<dbReference type="NCBIfam" id="NF033233">
    <property type="entry name" value="twin_helix"/>
    <property type="match status" value="1"/>
</dbReference>
<organism evidence="2 3">
    <name type="scientific">Solimonas fluminis</name>
    <dbReference type="NCBI Taxonomy" id="2086571"/>
    <lineage>
        <taxon>Bacteria</taxon>
        <taxon>Pseudomonadati</taxon>
        <taxon>Pseudomonadota</taxon>
        <taxon>Gammaproteobacteria</taxon>
        <taxon>Nevskiales</taxon>
        <taxon>Nevskiaceae</taxon>
        <taxon>Solimonas</taxon>
    </lineage>
</organism>
<gene>
    <name evidence="2" type="ORF">C3942_19865</name>
</gene>
<evidence type="ECO:0000313" key="2">
    <source>
        <dbReference type="EMBL" id="PPE72156.1"/>
    </source>
</evidence>
<dbReference type="RefSeq" id="WP_104232116.1">
    <property type="nucleotide sequence ID" value="NZ_PSNW01000015.1"/>
</dbReference>
<keyword evidence="1" id="KW-1133">Transmembrane helix</keyword>
<evidence type="ECO:0000256" key="1">
    <source>
        <dbReference type="SAM" id="Phobius"/>
    </source>
</evidence>
<keyword evidence="1" id="KW-0812">Transmembrane</keyword>
<feature type="transmembrane region" description="Helical" evidence="1">
    <location>
        <begin position="6"/>
        <end position="27"/>
    </location>
</feature>
<keyword evidence="3" id="KW-1185">Reference proteome</keyword>
<dbReference type="EMBL" id="PSNW01000015">
    <property type="protein sequence ID" value="PPE72156.1"/>
    <property type="molecule type" value="Genomic_DNA"/>
</dbReference>
<protein>
    <submittedName>
        <fullName evidence="2">DUF2909 domain-containing protein</fullName>
    </submittedName>
</protein>
<accession>A0A2S5TB35</accession>
<dbReference type="Pfam" id="PF11137">
    <property type="entry name" value="DUF2909"/>
    <property type="match status" value="1"/>
</dbReference>
<reference evidence="2 3" key="1">
    <citation type="submission" date="2018-02" db="EMBL/GenBank/DDBJ databases">
        <title>Genome sequencing of Solimonas sp. HR-BB.</title>
        <authorList>
            <person name="Lee Y."/>
            <person name="Jeon C.O."/>
        </authorList>
    </citation>
    <scope>NUCLEOTIDE SEQUENCE [LARGE SCALE GENOMIC DNA]</scope>
    <source>
        <strain evidence="2 3">HR-BB</strain>
    </source>
</reference>
<sequence>MIVKTIVIVLLLAIIGALIAGGTFLVKDPGNRRRMLNSLKLRVALSVTLILFLVLSYAMGWLKPHGLYQGRPAASAQQAP</sequence>
<name>A0A2S5TB35_9GAMM</name>
<comment type="caution">
    <text evidence="2">The sequence shown here is derived from an EMBL/GenBank/DDBJ whole genome shotgun (WGS) entry which is preliminary data.</text>
</comment>
<dbReference type="AlphaFoldDB" id="A0A2S5TB35"/>
<keyword evidence="1" id="KW-0472">Membrane</keyword>
<dbReference type="OrthoDB" id="7066027at2"/>
<proteinExistence type="predicted"/>
<evidence type="ECO:0000313" key="3">
    <source>
        <dbReference type="Proteomes" id="UP000238220"/>
    </source>
</evidence>
<feature type="transmembrane region" description="Helical" evidence="1">
    <location>
        <begin position="39"/>
        <end position="62"/>
    </location>
</feature>
<dbReference type="InterPro" id="IPR021313">
    <property type="entry name" value="DUF2909"/>
</dbReference>